<feature type="non-terminal residue" evidence="1">
    <location>
        <position position="207"/>
    </location>
</feature>
<evidence type="ECO:0000313" key="2">
    <source>
        <dbReference type="Proteomes" id="UP000789920"/>
    </source>
</evidence>
<comment type="caution">
    <text evidence="1">The sequence shown here is derived from an EMBL/GenBank/DDBJ whole genome shotgun (WGS) entry which is preliminary data.</text>
</comment>
<evidence type="ECO:0000313" key="1">
    <source>
        <dbReference type="EMBL" id="CAG8745746.1"/>
    </source>
</evidence>
<reference evidence="1" key="1">
    <citation type="submission" date="2021-06" db="EMBL/GenBank/DDBJ databases">
        <authorList>
            <person name="Kallberg Y."/>
            <person name="Tangrot J."/>
            <person name="Rosling A."/>
        </authorList>
    </citation>
    <scope>NUCLEOTIDE SEQUENCE</scope>
    <source>
        <strain evidence="1">MA461A</strain>
    </source>
</reference>
<proteinExistence type="predicted"/>
<gene>
    <name evidence="1" type="ORF">RPERSI_LOCUS13634</name>
</gene>
<organism evidence="1 2">
    <name type="scientific">Racocetra persica</name>
    <dbReference type="NCBI Taxonomy" id="160502"/>
    <lineage>
        <taxon>Eukaryota</taxon>
        <taxon>Fungi</taxon>
        <taxon>Fungi incertae sedis</taxon>
        <taxon>Mucoromycota</taxon>
        <taxon>Glomeromycotina</taxon>
        <taxon>Glomeromycetes</taxon>
        <taxon>Diversisporales</taxon>
        <taxon>Gigasporaceae</taxon>
        <taxon>Racocetra</taxon>
    </lineage>
</organism>
<accession>A0ACA9QCY6</accession>
<dbReference type="EMBL" id="CAJVQC010030497">
    <property type="protein sequence ID" value="CAG8745746.1"/>
    <property type="molecule type" value="Genomic_DNA"/>
</dbReference>
<keyword evidence="2" id="KW-1185">Reference proteome</keyword>
<dbReference type="Proteomes" id="UP000789920">
    <property type="component" value="Unassembled WGS sequence"/>
</dbReference>
<protein>
    <submittedName>
        <fullName evidence="1">35685_t:CDS:1</fullName>
    </submittedName>
</protein>
<sequence>MYLDRESNLKNVDKILGRYLDDSNFAGTYIDVKNNSVIIYTVNMNKKNDIISKPDVREYERLLDFRQVRKSLARLKSSFNELATIAKQNKPKGIFTSIQPRFNNIVVIVSRPPGQHSRAFIGTAKRLGADIYSSFHDTAPLTNRGLGKRNRMNKNLRPSTNIRNDQNASYPELTLIDGPPVSSHGDGNFESNLIFIDKMSSVGGESG</sequence>
<name>A0ACA9QCY6_9GLOM</name>